<dbReference type="HOGENOM" id="CLU_018986_2_2_11"/>
<proteinExistence type="inferred from homology"/>
<gene>
    <name evidence="5" type="ORF">Strvi_9189</name>
</gene>
<dbReference type="GO" id="GO:0004123">
    <property type="term" value="F:cystathionine gamma-lyase activity"/>
    <property type="evidence" value="ECO:0007669"/>
    <property type="project" value="TreeGrafter"/>
</dbReference>
<dbReference type="InterPro" id="IPR000277">
    <property type="entry name" value="Cys/Met-Metab_PyrdxlP-dep_enz"/>
</dbReference>
<keyword evidence="2 3" id="KW-0663">Pyridoxal phosphate</keyword>
<dbReference type="PIRSF" id="PIRSF001434">
    <property type="entry name" value="CGS"/>
    <property type="match status" value="1"/>
</dbReference>
<dbReference type="eggNOG" id="COG0626">
    <property type="taxonomic scope" value="Bacteria"/>
</dbReference>
<evidence type="ECO:0000256" key="1">
    <source>
        <dbReference type="ARBA" id="ARBA00001933"/>
    </source>
</evidence>
<dbReference type="PANTHER" id="PTHR11808">
    <property type="entry name" value="TRANS-SULFURATION ENZYME FAMILY MEMBER"/>
    <property type="match status" value="1"/>
</dbReference>
<dbReference type="Pfam" id="PF01053">
    <property type="entry name" value="Cys_Met_Meta_PP"/>
    <property type="match status" value="1"/>
</dbReference>
<dbReference type="KEGG" id="svl:Strvi_9189"/>
<dbReference type="SUPFAM" id="SSF53383">
    <property type="entry name" value="PLP-dependent transferases"/>
    <property type="match status" value="1"/>
</dbReference>
<dbReference type="AlphaFoldDB" id="G2NXR5"/>
<evidence type="ECO:0000256" key="4">
    <source>
        <dbReference type="RuleBase" id="RU362118"/>
    </source>
</evidence>
<dbReference type="GO" id="GO:0030170">
    <property type="term" value="F:pyridoxal phosphate binding"/>
    <property type="evidence" value="ECO:0007669"/>
    <property type="project" value="InterPro"/>
</dbReference>
<feature type="modified residue" description="N6-(pyridoxal phosphate)lysine" evidence="3">
    <location>
        <position position="197"/>
    </location>
</feature>
<name>G2NXR5_STRV4</name>
<dbReference type="EMBL" id="CP002994">
    <property type="protein sequence ID" value="AEM88478.1"/>
    <property type="molecule type" value="Genomic_DNA"/>
</dbReference>
<dbReference type="NCBIfam" id="NF005758">
    <property type="entry name" value="PRK07582.1"/>
    <property type="match status" value="1"/>
</dbReference>
<dbReference type="RefSeq" id="WP_014061932.1">
    <property type="nucleotide sequence ID" value="NC_015957.1"/>
</dbReference>
<sequence>MTGDGTRAVRAGLPEAEAYEPTLPGPVFAAHYHLPGDPVGPYTYGRDANPTWSLLERAISELESPDTDAETVVFSSGMGAISAVLLSQLRQGDAAVLPSDGYQLLPALVERLEGYGVTVRTAPTGEDAQLAALDDRTKLLWLETPSNPGLDVCDIRRLAEAAHARGTLVAVDNTLATPLGQRPLELGADFAVASGTKALTGHGDVLLGYVTCRDPRLAAEVRAWRKTVGAIPGPMEAWLAHRSLATLQLRVDRQAATALALAEALRDRPEITGLRHPGLPTDPAHRLAAGQMRGGRFGCVVSFTLPDKACAERFLDALRLVDDATSFGGVRSTAERRGRWGGDAVPEGFIRFSVGAEDPDDLIADVLRALDAACAATGG</sequence>
<dbReference type="PANTHER" id="PTHR11808:SF85">
    <property type="entry name" value="CYSTATHIONINE GAMMA-LYASE-RELATED"/>
    <property type="match status" value="1"/>
</dbReference>
<accession>G2NXR5</accession>
<dbReference type="CDD" id="cd00614">
    <property type="entry name" value="CGS_like"/>
    <property type="match status" value="1"/>
</dbReference>
<dbReference type="InterPro" id="IPR015422">
    <property type="entry name" value="PyrdxlP-dep_Trfase_small"/>
</dbReference>
<dbReference type="GO" id="GO:0005737">
    <property type="term" value="C:cytoplasm"/>
    <property type="evidence" value="ECO:0007669"/>
    <property type="project" value="TreeGrafter"/>
</dbReference>
<evidence type="ECO:0000256" key="3">
    <source>
        <dbReference type="PIRSR" id="PIRSR001434-2"/>
    </source>
</evidence>
<keyword evidence="6" id="KW-1185">Reference proteome</keyword>
<reference evidence="5" key="1">
    <citation type="submission" date="2011-08" db="EMBL/GenBank/DDBJ databases">
        <title>Complete sequence of chromosome of Streptomyces violaceusniger Tu 4113.</title>
        <authorList>
            <consortium name="US DOE Joint Genome Institute"/>
            <person name="Lucas S."/>
            <person name="Han J."/>
            <person name="Lapidus A."/>
            <person name="Cheng J.-F."/>
            <person name="Goodwin L."/>
            <person name="Pitluck S."/>
            <person name="Peters L."/>
            <person name="Ivanova N."/>
            <person name="Daligault H."/>
            <person name="Detter J.C."/>
            <person name="Han C."/>
            <person name="Tapia R."/>
            <person name="Land M."/>
            <person name="Hauser L."/>
            <person name="Kyrpides N."/>
            <person name="Ivanova N."/>
            <person name="Pagani I."/>
            <person name="Hagen A."/>
            <person name="Katz L."/>
            <person name="Fiedler H.-P."/>
            <person name="Keasling J."/>
            <person name="Fortman J."/>
            <person name="Woyke T."/>
        </authorList>
    </citation>
    <scope>NUCLEOTIDE SEQUENCE [LARGE SCALE GENOMIC DNA]</scope>
    <source>
        <strain evidence="5">Tu 4113</strain>
    </source>
</reference>
<evidence type="ECO:0000256" key="2">
    <source>
        <dbReference type="ARBA" id="ARBA00022898"/>
    </source>
</evidence>
<protein>
    <submittedName>
        <fullName evidence="5">Cys/Met metabolism pyridoxal-phosphate-dependent protein</fullName>
    </submittedName>
</protein>
<organism evidence="5 6">
    <name type="scientific">Streptomyces violaceusniger (strain Tu 4113)</name>
    <dbReference type="NCBI Taxonomy" id="653045"/>
    <lineage>
        <taxon>Bacteria</taxon>
        <taxon>Bacillati</taxon>
        <taxon>Actinomycetota</taxon>
        <taxon>Actinomycetes</taxon>
        <taxon>Kitasatosporales</taxon>
        <taxon>Streptomycetaceae</taxon>
        <taxon>Streptomyces</taxon>
        <taxon>Streptomyces violaceusniger group</taxon>
    </lineage>
</organism>
<dbReference type="Gene3D" id="3.90.1150.10">
    <property type="entry name" value="Aspartate Aminotransferase, domain 1"/>
    <property type="match status" value="1"/>
</dbReference>
<comment type="similarity">
    <text evidence="4">Belongs to the trans-sulfuration enzymes family.</text>
</comment>
<dbReference type="GO" id="GO:0019343">
    <property type="term" value="P:cysteine biosynthetic process via cystathionine"/>
    <property type="evidence" value="ECO:0007669"/>
    <property type="project" value="TreeGrafter"/>
</dbReference>
<dbReference type="Gene3D" id="3.40.640.10">
    <property type="entry name" value="Type I PLP-dependent aspartate aminotransferase-like (Major domain)"/>
    <property type="match status" value="1"/>
</dbReference>
<evidence type="ECO:0000313" key="5">
    <source>
        <dbReference type="EMBL" id="AEM88478.1"/>
    </source>
</evidence>
<dbReference type="InterPro" id="IPR015421">
    <property type="entry name" value="PyrdxlP-dep_Trfase_major"/>
</dbReference>
<dbReference type="Proteomes" id="UP000008703">
    <property type="component" value="Chromosome"/>
</dbReference>
<dbReference type="GO" id="GO:0019346">
    <property type="term" value="P:transsulfuration"/>
    <property type="evidence" value="ECO:0007669"/>
    <property type="project" value="InterPro"/>
</dbReference>
<comment type="cofactor">
    <cofactor evidence="1 4">
        <name>pyridoxal 5'-phosphate</name>
        <dbReference type="ChEBI" id="CHEBI:597326"/>
    </cofactor>
</comment>
<dbReference type="InterPro" id="IPR015424">
    <property type="entry name" value="PyrdxlP-dep_Trfase"/>
</dbReference>
<evidence type="ECO:0000313" key="6">
    <source>
        <dbReference type="Proteomes" id="UP000008703"/>
    </source>
</evidence>